<evidence type="ECO:0000256" key="1">
    <source>
        <dbReference type="SAM" id="MobiDB-lite"/>
    </source>
</evidence>
<reference evidence="3 4" key="1">
    <citation type="submission" date="2022-03" db="EMBL/GenBank/DDBJ databases">
        <authorList>
            <person name="Nunn A."/>
            <person name="Chopra R."/>
            <person name="Nunn A."/>
            <person name="Contreras Garrido A."/>
        </authorList>
    </citation>
    <scope>NUCLEOTIDE SEQUENCE [LARGE SCALE GENOMIC DNA]</scope>
</reference>
<keyword evidence="2" id="KW-0472">Membrane</keyword>
<sequence>MTQQQLPQQRNTLPEVGPSRQHRSLNPDLSMEEFPGSPSHSIGTIAPVQFPAAVTEAVPTHSVNVGCDDTMDENVESNINIEELLPNHELVGVDFQFRVHQDLLCHVLLRFIMLMLFGELSVLVAAELSFGITMVIFKFVLPRSIILMYISEKAPILTVSVMSMVFHLRDYGKVFGGICNDGHHCIISNDKKVGGPLRSESSFEVFCNMIVTNTLQDLCTIGGSYMWVGSRYTHVVRTKIDRDMANTLWTDMFPWAYAQLLHWMGSDHRPLMVYTDLKI</sequence>
<gene>
    <name evidence="3" type="ORF">TAV2_LOCUS21880</name>
</gene>
<dbReference type="EMBL" id="OU466862">
    <property type="protein sequence ID" value="CAH2070477.1"/>
    <property type="molecule type" value="Genomic_DNA"/>
</dbReference>
<evidence type="ECO:0000313" key="4">
    <source>
        <dbReference type="Proteomes" id="UP000836841"/>
    </source>
</evidence>
<dbReference type="Proteomes" id="UP000836841">
    <property type="component" value="Chromosome 6"/>
</dbReference>
<keyword evidence="2" id="KW-1133">Transmembrane helix</keyword>
<evidence type="ECO:0000313" key="3">
    <source>
        <dbReference type="EMBL" id="CAH2070477.1"/>
    </source>
</evidence>
<dbReference type="AlphaFoldDB" id="A0AAU9STT3"/>
<protein>
    <submittedName>
        <fullName evidence="3">Uncharacterized protein</fullName>
    </submittedName>
</protein>
<keyword evidence="4" id="KW-1185">Reference proteome</keyword>
<name>A0AAU9STT3_THLAR</name>
<keyword evidence="2" id="KW-0812">Transmembrane</keyword>
<feature type="non-terminal residue" evidence="3">
    <location>
        <position position="1"/>
    </location>
</feature>
<feature type="compositionally biased region" description="Polar residues" evidence="1">
    <location>
        <begin position="1"/>
        <end position="12"/>
    </location>
</feature>
<proteinExistence type="predicted"/>
<evidence type="ECO:0000256" key="2">
    <source>
        <dbReference type="SAM" id="Phobius"/>
    </source>
</evidence>
<feature type="transmembrane region" description="Helical" evidence="2">
    <location>
        <begin position="107"/>
        <end position="126"/>
    </location>
</feature>
<feature type="region of interest" description="Disordered" evidence="1">
    <location>
        <begin position="1"/>
        <end position="39"/>
    </location>
</feature>
<organism evidence="3 4">
    <name type="scientific">Thlaspi arvense</name>
    <name type="common">Field penny-cress</name>
    <dbReference type="NCBI Taxonomy" id="13288"/>
    <lineage>
        <taxon>Eukaryota</taxon>
        <taxon>Viridiplantae</taxon>
        <taxon>Streptophyta</taxon>
        <taxon>Embryophyta</taxon>
        <taxon>Tracheophyta</taxon>
        <taxon>Spermatophyta</taxon>
        <taxon>Magnoliopsida</taxon>
        <taxon>eudicotyledons</taxon>
        <taxon>Gunneridae</taxon>
        <taxon>Pentapetalae</taxon>
        <taxon>rosids</taxon>
        <taxon>malvids</taxon>
        <taxon>Brassicales</taxon>
        <taxon>Brassicaceae</taxon>
        <taxon>Thlaspideae</taxon>
        <taxon>Thlaspi</taxon>
    </lineage>
</organism>
<accession>A0AAU9STT3</accession>